<evidence type="ECO:0000313" key="2">
    <source>
        <dbReference type="Proteomes" id="UP000257109"/>
    </source>
</evidence>
<protein>
    <submittedName>
        <fullName evidence="1">Uncharacterized protein</fullName>
    </submittedName>
</protein>
<organism evidence="1 2">
    <name type="scientific">Mucuna pruriens</name>
    <name type="common">Velvet bean</name>
    <name type="synonym">Dolichos pruriens</name>
    <dbReference type="NCBI Taxonomy" id="157652"/>
    <lineage>
        <taxon>Eukaryota</taxon>
        <taxon>Viridiplantae</taxon>
        <taxon>Streptophyta</taxon>
        <taxon>Embryophyta</taxon>
        <taxon>Tracheophyta</taxon>
        <taxon>Spermatophyta</taxon>
        <taxon>Magnoliopsida</taxon>
        <taxon>eudicotyledons</taxon>
        <taxon>Gunneridae</taxon>
        <taxon>Pentapetalae</taxon>
        <taxon>rosids</taxon>
        <taxon>fabids</taxon>
        <taxon>Fabales</taxon>
        <taxon>Fabaceae</taxon>
        <taxon>Papilionoideae</taxon>
        <taxon>50 kb inversion clade</taxon>
        <taxon>NPAAA clade</taxon>
        <taxon>indigoferoid/millettioid clade</taxon>
        <taxon>Phaseoleae</taxon>
        <taxon>Mucuna</taxon>
    </lineage>
</organism>
<name>A0A371HLE9_MUCPR</name>
<dbReference type="Proteomes" id="UP000257109">
    <property type="component" value="Unassembled WGS sequence"/>
</dbReference>
<keyword evidence="2" id="KW-1185">Reference proteome</keyword>
<dbReference type="GO" id="GO:0003676">
    <property type="term" value="F:nucleic acid binding"/>
    <property type="evidence" value="ECO:0007669"/>
    <property type="project" value="InterPro"/>
</dbReference>
<dbReference type="EMBL" id="QJKJ01002262">
    <property type="protein sequence ID" value="RDY03598.1"/>
    <property type="molecule type" value="Genomic_DNA"/>
</dbReference>
<evidence type="ECO:0000313" key="1">
    <source>
        <dbReference type="EMBL" id="RDY03598.1"/>
    </source>
</evidence>
<dbReference type="Gene3D" id="3.30.420.10">
    <property type="entry name" value="Ribonuclease H-like superfamily/Ribonuclease H"/>
    <property type="match status" value="1"/>
</dbReference>
<feature type="non-terminal residue" evidence="1">
    <location>
        <position position="1"/>
    </location>
</feature>
<proteinExistence type="predicted"/>
<dbReference type="InterPro" id="IPR036397">
    <property type="entry name" value="RNaseH_sf"/>
</dbReference>
<dbReference type="PANTHER" id="PTHR48475:SF2">
    <property type="entry name" value="RIBONUCLEASE H"/>
    <property type="match status" value="1"/>
</dbReference>
<reference evidence="1" key="1">
    <citation type="submission" date="2018-05" db="EMBL/GenBank/DDBJ databases">
        <title>Draft genome of Mucuna pruriens seed.</title>
        <authorList>
            <person name="Nnadi N.E."/>
            <person name="Vos R."/>
            <person name="Hasami M.H."/>
            <person name="Devisetty U.K."/>
            <person name="Aguiy J.C."/>
        </authorList>
    </citation>
    <scope>NUCLEOTIDE SEQUENCE [LARGE SCALE GENOMIC DNA]</scope>
    <source>
        <strain evidence="1">JCA_2017</strain>
    </source>
</reference>
<comment type="caution">
    <text evidence="1">The sequence shown here is derived from an EMBL/GenBank/DDBJ whole genome shotgun (WGS) entry which is preliminary data.</text>
</comment>
<dbReference type="OrthoDB" id="1739513at2759"/>
<gene>
    <name evidence="1" type="ORF">CR513_12797</name>
</gene>
<sequence length="95" mass="11090">MDRSKQPTKWVEELLQVLWSYHTIPHSTTNETPFRLTFGTKAVILVEIGQSSPQTTLFHLNENEEELRANLDLLQEAWEIAHVREYAVKARVVRC</sequence>
<dbReference type="PANTHER" id="PTHR48475">
    <property type="entry name" value="RIBONUCLEASE H"/>
    <property type="match status" value="1"/>
</dbReference>
<dbReference type="AlphaFoldDB" id="A0A371HLE9"/>
<accession>A0A371HLE9</accession>